<dbReference type="Pfam" id="PF20622">
    <property type="entry name" value="Big_15"/>
    <property type="match status" value="3"/>
</dbReference>
<dbReference type="Proteomes" id="UP000236500">
    <property type="component" value="Unassembled WGS sequence"/>
</dbReference>
<feature type="domain" description="Bacterial Ig" evidence="1">
    <location>
        <begin position="452"/>
        <end position="525"/>
    </location>
</feature>
<feature type="domain" description="Bacterial Ig" evidence="1">
    <location>
        <begin position="273"/>
        <end position="351"/>
    </location>
</feature>
<evidence type="ECO:0000259" key="1">
    <source>
        <dbReference type="Pfam" id="PF20622"/>
    </source>
</evidence>
<sequence>MKTPMKKIVSFLTVTSILGTGIVTPFNVLSETPVQAASASSKMASDAVVALFANNNPSTNVLKVTTDQQAIDSAQQLVNLAVGITEDVRANMQVAIDQAKDLLKIRNTPADYSLFADDADITSVAITGIMGKGITSVRLLIDGVAKATGTLHPDGTYSISTNDFITQGSKVEVAGYNGTSEVSRKTVRVSNNEKPLVPGTNDTLAKKMASDAILNLFQNNNPSTNTLKPTTAQKTIDFAQNLINVVIDPVVKANMQKELDNAQVLLNAANISLTVTPFKLGSDNYVTGQFSGDVAKISLTVNNKEGVKVGVTPSVLKYYAKNVILKDTDDVLLTAYDTKGTVLGTKKVTVEKQVVTTGSIDSITPFKIGTDNYVTGKYSGDVAKISLTVNGVEGTKVGVTPPDLKYYAKGVILKDTDIVKLTAYDVTGKVLDTETVTIAKQVVTSGFITSIAPFKIGTDNYITGQYTGDVAKISLTVNGVEGVKVPVTPPAIKYYAKTVILNTTDKVTLTAYDITGKVLDTKIVSATK</sequence>
<dbReference type="RefSeq" id="WP_103034934.1">
    <property type="nucleotide sequence ID" value="NZ_CP113980.1"/>
</dbReference>
<protein>
    <recommendedName>
        <fullName evidence="1">Bacterial Ig domain-containing protein</fullName>
    </recommendedName>
</protein>
<dbReference type="InterPro" id="IPR046746">
    <property type="entry name" value="Big_15"/>
</dbReference>
<comment type="caution">
    <text evidence="2">The sequence shown here is derived from an EMBL/GenBank/DDBJ whole genome shotgun (WGS) entry which is preliminary data.</text>
</comment>
<reference evidence="2 3" key="1">
    <citation type="submission" date="2016-11" db="EMBL/GenBank/DDBJ databases">
        <title>Whole Genome Sequence of Listeria newyorkensis.</title>
        <authorList>
            <person name="Frink S."/>
            <person name="Morales C."/>
            <person name="Kiang D."/>
        </authorList>
    </citation>
    <scope>NUCLEOTIDE SEQUENCE [LARGE SCALE GENOMIC DNA]</scope>
    <source>
        <strain evidence="2 3">F1604011-044</strain>
    </source>
</reference>
<evidence type="ECO:0000313" key="3">
    <source>
        <dbReference type="Proteomes" id="UP000236500"/>
    </source>
</evidence>
<evidence type="ECO:0000313" key="2">
    <source>
        <dbReference type="EMBL" id="PNP90919.1"/>
    </source>
</evidence>
<feature type="domain" description="Bacterial Ig" evidence="1">
    <location>
        <begin position="364"/>
        <end position="439"/>
    </location>
</feature>
<accession>A0ABX4XMR9</accession>
<keyword evidence="3" id="KW-1185">Reference proteome</keyword>
<proteinExistence type="predicted"/>
<gene>
    <name evidence="2" type="ORF">BMT55_11010</name>
</gene>
<organism evidence="2 3">
    <name type="scientific">Listeria newyorkensis</name>
    <dbReference type="NCBI Taxonomy" id="1497681"/>
    <lineage>
        <taxon>Bacteria</taxon>
        <taxon>Bacillati</taxon>
        <taxon>Bacillota</taxon>
        <taxon>Bacilli</taxon>
        <taxon>Bacillales</taxon>
        <taxon>Listeriaceae</taxon>
        <taxon>Listeria</taxon>
    </lineage>
</organism>
<dbReference type="EMBL" id="MPDH01000013">
    <property type="protein sequence ID" value="PNP90919.1"/>
    <property type="molecule type" value="Genomic_DNA"/>
</dbReference>
<name>A0ABX4XMR9_9LIST</name>